<protein>
    <recommendedName>
        <fullName evidence="6">Small ribosomal subunit protein uS17</fullName>
    </recommendedName>
</protein>
<dbReference type="PROSITE" id="PS00056">
    <property type="entry name" value="RIBOSOMAL_S17"/>
    <property type="match status" value="1"/>
</dbReference>
<keyword evidence="4 6" id="KW-0689">Ribosomal protein</keyword>
<comment type="function">
    <text evidence="6">One of the primary rRNA binding proteins, it binds specifically to the 5'-end of 16S ribosomal RNA.</text>
</comment>
<dbReference type="GO" id="GO:0003735">
    <property type="term" value="F:structural constituent of ribosome"/>
    <property type="evidence" value="ECO:0007669"/>
    <property type="project" value="UniProtKB-UniRule"/>
</dbReference>
<evidence type="ECO:0000313" key="9">
    <source>
        <dbReference type="Proteomes" id="UP000067461"/>
    </source>
</evidence>
<dbReference type="Pfam" id="PF00366">
    <property type="entry name" value="Ribosomal_S17"/>
    <property type="match status" value="1"/>
</dbReference>
<name>A0A060NST5_9BURK</name>
<dbReference type="NCBIfam" id="NF004123">
    <property type="entry name" value="PRK05610.1"/>
    <property type="match status" value="1"/>
</dbReference>
<organism evidence="8 9">
    <name type="scientific">Serpentinimonas raichei</name>
    <dbReference type="NCBI Taxonomy" id="1458425"/>
    <lineage>
        <taxon>Bacteria</taxon>
        <taxon>Pseudomonadati</taxon>
        <taxon>Pseudomonadota</taxon>
        <taxon>Betaproteobacteria</taxon>
        <taxon>Burkholderiales</taxon>
        <taxon>Comamonadaceae</taxon>
        <taxon>Serpentinimonas</taxon>
    </lineage>
</organism>
<comment type="subunit">
    <text evidence="6">Part of the 30S ribosomal subunit.</text>
</comment>
<dbReference type="CDD" id="cd00364">
    <property type="entry name" value="Ribosomal_uS17"/>
    <property type="match status" value="1"/>
</dbReference>
<evidence type="ECO:0000256" key="2">
    <source>
        <dbReference type="ARBA" id="ARBA00022730"/>
    </source>
</evidence>
<keyword evidence="9" id="KW-1185">Reference proteome</keyword>
<dbReference type="RefSeq" id="WP_045532612.1">
    <property type="nucleotide sequence ID" value="NZ_AP014568.1"/>
</dbReference>
<evidence type="ECO:0000256" key="5">
    <source>
        <dbReference type="ARBA" id="ARBA00023274"/>
    </source>
</evidence>
<proteinExistence type="inferred from homology"/>
<accession>A0A060NST5</accession>
<keyword evidence="5 6" id="KW-0687">Ribonucleoprotein</keyword>
<gene>
    <name evidence="6" type="primary">rpsQ</name>
    <name evidence="8" type="ORF">SRAA_2105</name>
</gene>
<dbReference type="GO" id="GO:0022627">
    <property type="term" value="C:cytosolic small ribosomal subunit"/>
    <property type="evidence" value="ECO:0007669"/>
    <property type="project" value="UniProtKB-UniRule"/>
</dbReference>
<dbReference type="InterPro" id="IPR000266">
    <property type="entry name" value="Ribosomal_uS17"/>
</dbReference>
<reference evidence="8 9" key="1">
    <citation type="journal article" date="2014" name="Nat. Commun.">
        <title>Physiological and genomic features of highly alkaliphilic hydrogen-utilizing Betaproteobacteria from a continental serpentinizing site.</title>
        <authorList>
            <person name="Suzuki S."/>
            <person name="Kuenen J.G."/>
            <person name="Schipper K."/>
            <person name="van der Velde S."/>
            <person name="Ishii S."/>
            <person name="Wu A."/>
            <person name="Sorokin D.Y."/>
            <person name="Tenney A."/>
            <person name="Meng X.Y."/>
            <person name="Morrill P.L."/>
            <person name="Kamagata Y."/>
            <person name="Muyzer G."/>
            <person name="Nealson K.H."/>
        </authorList>
    </citation>
    <scope>NUCLEOTIDE SEQUENCE [LARGE SCALE GENOMIC DNA]</scope>
    <source>
        <strain evidence="8 9">A1</strain>
    </source>
</reference>
<dbReference type="SUPFAM" id="SSF50249">
    <property type="entry name" value="Nucleic acid-binding proteins"/>
    <property type="match status" value="1"/>
</dbReference>
<dbReference type="InterPro" id="IPR019984">
    <property type="entry name" value="Ribosomal_uS17_bact/chlr"/>
</dbReference>
<evidence type="ECO:0000256" key="3">
    <source>
        <dbReference type="ARBA" id="ARBA00022884"/>
    </source>
</evidence>
<sequence length="93" mass="10503">MSEAQTSATSSLKRTLIGKVVSDKRAKTVTVLVERRVKHELYDKIVIKSSKYHAHDENGDFHLGDVIEITESRPLSKTKNWVATRLVQKADLV</sequence>
<evidence type="ECO:0000256" key="7">
    <source>
        <dbReference type="RuleBase" id="RU003872"/>
    </source>
</evidence>
<evidence type="ECO:0000256" key="4">
    <source>
        <dbReference type="ARBA" id="ARBA00022980"/>
    </source>
</evidence>
<dbReference type="InterPro" id="IPR019979">
    <property type="entry name" value="Ribosomal_uS17_CS"/>
</dbReference>
<dbReference type="HAMAP" id="MF_01345_B">
    <property type="entry name" value="Ribosomal_uS17_B"/>
    <property type="match status" value="1"/>
</dbReference>
<dbReference type="GO" id="GO:0019843">
    <property type="term" value="F:rRNA binding"/>
    <property type="evidence" value="ECO:0007669"/>
    <property type="project" value="UniProtKB-UniRule"/>
</dbReference>
<dbReference type="KEGG" id="cbaa:SRAA_2105"/>
<dbReference type="OrthoDB" id="9811714at2"/>
<dbReference type="EMBL" id="AP014568">
    <property type="protein sequence ID" value="BAO81959.1"/>
    <property type="molecule type" value="Genomic_DNA"/>
</dbReference>
<dbReference type="NCBIfam" id="TIGR03635">
    <property type="entry name" value="uS17_bact"/>
    <property type="match status" value="1"/>
</dbReference>
<dbReference type="PANTHER" id="PTHR10744">
    <property type="entry name" value="40S RIBOSOMAL PROTEIN S11 FAMILY MEMBER"/>
    <property type="match status" value="1"/>
</dbReference>
<evidence type="ECO:0000256" key="1">
    <source>
        <dbReference type="ARBA" id="ARBA00010254"/>
    </source>
</evidence>
<dbReference type="AlphaFoldDB" id="A0A060NST5"/>
<dbReference type="PANTHER" id="PTHR10744:SF1">
    <property type="entry name" value="SMALL RIBOSOMAL SUBUNIT PROTEIN US17M"/>
    <property type="match status" value="1"/>
</dbReference>
<keyword evidence="2 6" id="KW-0699">rRNA-binding</keyword>
<comment type="similarity">
    <text evidence="1 6 7">Belongs to the universal ribosomal protein uS17 family.</text>
</comment>
<evidence type="ECO:0000313" key="8">
    <source>
        <dbReference type="EMBL" id="BAO81959.1"/>
    </source>
</evidence>
<evidence type="ECO:0000256" key="6">
    <source>
        <dbReference type="HAMAP-Rule" id="MF_01345"/>
    </source>
</evidence>
<dbReference type="PRINTS" id="PR00973">
    <property type="entry name" value="RIBOSOMALS17"/>
</dbReference>
<dbReference type="STRING" id="1458425.SRAA_2105"/>
<keyword evidence="3 6" id="KW-0694">RNA-binding</keyword>
<dbReference type="HOGENOM" id="CLU_073626_1_1_4"/>
<dbReference type="GO" id="GO:0006412">
    <property type="term" value="P:translation"/>
    <property type="evidence" value="ECO:0007669"/>
    <property type="project" value="UniProtKB-UniRule"/>
</dbReference>
<dbReference type="InterPro" id="IPR012340">
    <property type="entry name" value="NA-bd_OB-fold"/>
</dbReference>
<dbReference type="Proteomes" id="UP000067461">
    <property type="component" value="Chromosome"/>
</dbReference>
<dbReference type="Gene3D" id="2.40.50.140">
    <property type="entry name" value="Nucleic acid-binding proteins"/>
    <property type="match status" value="1"/>
</dbReference>